<proteinExistence type="predicted"/>
<gene>
    <name evidence="4" type="ORF">Bhyg_05127</name>
</gene>
<keyword evidence="2" id="KW-0472">Membrane</keyword>
<feature type="compositionally biased region" description="Low complexity" evidence="1">
    <location>
        <begin position="139"/>
        <end position="149"/>
    </location>
</feature>
<keyword evidence="5" id="KW-1185">Reference proteome</keyword>
<feature type="transmembrane region" description="Helical" evidence="2">
    <location>
        <begin position="99"/>
        <end position="126"/>
    </location>
</feature>
<dbReference type="EMBL" id="WJQU01000001">
    <property type="protein sequence ID" value="KAJ6649886.1"/>
    <property type="molecule type" value="Genomic_DNA"/>
</dbReference>
<feature type="compositionally biased region" description="Polar residues" evidence="1">
    <location>
        <begin position="75"/>
        <end position="87"/>
    </location>
</feature>
<evidence type="ECO:0000313" key="4">
    <source>
        <dbReference type="EMBL" id="KAJ6649886.1"/>
    </source>
</evidence>
<comment type="caution">
    <text evidence="4">The sequence shown here is derived from an EMBL/GenBank/DDBJ whole genome shotgun (WGS) entry which is preliminary data.</text>
</comment>
<evidence type="ECO:0000313" key="5">
    <source>
        <dbReference type="Proteomes" id="UP001151699"/>
    </source>
</evidence>
<name>A0A9Q0NGI8_9DIPT</name>
<feature type="region of interest" description="Disordered" evidence="1">
    <location>
        <begin position="63"/>
        <end position="87"/>
    </location>
</feature>
<sequence>MISLLSVAAKFIPLTLTKYCTPQGSPASSRPCCKVTEAGALALNEVQCGIFGRELTKQISKEDNKYTSHNGGGQNLRSTSDNGLQSNQKSKYAGSGLSAWGIIVLILLVILLGMGGYYGILCYPIVCKHERMYDIMDAGSTSSGTPTRSTEFEKMGNYSSRSTTP</sequence>
<keyword evidence="2" id="KW-1133">Transmembrane helix</keyword>
<evidence type="ECO:0000256" key="1">
    <source>
        <dbReference type="SAM" id="MobiDB-lite"/>
    </source>
</evidence>
<protein>
    <submittedName>
        <fullName evidence="4">Uncharacterized protein</fullName>
    </submittedName>
</protein>
<feature type="region of interest" description="Disordered" evidence="1">
    <location>
        <begin position="139"/>
        <end position="165"/>
    </location>
</feature>
<dbReference type="OrthoDB" id="8195786at2759"/>
<accession>A0A9Q0NGI8</accession>
<feature type="non-terminal residue" evidence="4">
    <location>
        <position position="165"/>
    </location>
</feature>
<feature type="chain" id="PRO_5040315661" evidence="3">
    <location>
        <begin position="18"/>
        <end position="165"/>
    </location>
</feature>
<evidence type="ECO:0000256" key="2">
    <source>
        <dbReference type="SAM" id="Phobius"/>
    </source>
</evidence>
<keyword evidence="2" id="KW-0812">Transmembrane</keyword>
<dbReference type="Proteomes" id="UP001151699">
    <property type="component" value="Chromosome A"/>
</dbReference>
<evidence type="ECO:0000256" key="3">
    <source>
        <dbReference type="SAM" id="SignalP"/>
    </source>
</evidence>
<dbReference type="AlphaFoldDB" id="A0A9Q0NGI8"/>
<reference evidence="4" key="1">
    <citation type="submission" date="2022-07" db="EMBL/GenBank/DDBJ databases">
        <authorList>
            <person name="Trinca V."/>
            <person name="Uliana J.V.C."/>
            <person name="Torres T.T."/>
            <person name="Ward R.J."/>
            <person name="Monesi N."/>
        </authorList>
    </citation>
    <scope>NUCLEOTIDE SEQUENCE</scope>
    <source>
        <strain evidence="4">HSMRA1968</strain>
        <tissue evidence="4">Whole embryos</tissue>
    </source>
</reference>
<feature type="signal peptide" evidence="3">
    <location>
        <begin position="1"/>
        <end position="17"/>
    </location>
</feature>
<organism evidence="4 5">
    <name type="scientific">Pseudolycoriella hygida</name>
    <dbReference type="NCBI Taxonomy" id="35572"/>
    <lineage>
        <taxon>Eukaryota</taxon>
        <taxon>Metazoa</taxon>
        <taxon>Ecdysozoa</taxon>
        <taxon>Arthropoda</taxon>
        <taxon>Hexapoda</taxon>
        <taxon>Insecta</taxon>
        <taxon>Pterygota</taxon>
        <taxon>Neoptera</taxon>
        <taxon>Endopterygota</taxon>
        <taxon>Diptera</taxon>
        <taxon>Nematocera</taxon>
        <taxon>Sciaroidea</taxon>
        <taxon>Sciaridae</taxon>
        <taxon>Pseudolycoriella</taxon>
    </lineage>
</organism>
<keyword evidence="3" id="KW-0732">Signal</keyword>